<name>A0A0F8ZF05_9ZZZZ</name>
<feature type="domain" description="Transposase IS116/IS110/IS902 C-terminal" evidence="2">
    <location>
        <begin position="164"/>
        <end position="248"/>
    </location>
</feature>
<evidence type="ECO:0000259" key="2">
    <source>
        <dbReference type="Pfam" id="PF02371"/>
    </source>
</evidence>
<dbReference type="Pfam" id="PF02371">
    <property type="entry name" value="Transposase_20"/>
    <property type="match status" value="1"/>
</dbReference>
<accession>A0A0F8ZF05</accession>
<dbReference type="PANTHER" id="PTHR33055:SF3">
    <property type="entry name" value="PUTATIVE TRANSPOSASE FOR IS117-RELATED"/>
    <property type="match status" value="1"/>
</dbReference>
<reference evidence="3" key="1">
    <citation type="journal article" date="2015" name="Nature">
        <title>Complex archaea that bridge the gap between prokaryotes and eukaryotes.</title>
        <authorList>
            <person name="Spang A."/>
            <person name="Saw J.H."/>
            <person name="Jorgensen S.L."/>
            <person name="Zaremba-Niedzwiedzka K."/>
            <person name="Martijn J."/>
            <person name="Lind A.E."/>
            <person name="van Eijk R."/>
            <person name="Schleper C."/>
            <person name="Guy L."/>
            <person name="Ettema T.J."/>
        </authorList>
    </citation>
    <scope>NUCLEOTIDE SEQUENCE</scope>
</reference>
<protein>
    <submittedName>
        <fullName evidence="3">Uncharacterized protein</fullName>
    </submittedName>
</protein>
<evidence type="ECO:0000259" key="1">
    <source>
        <dbReference type="Pfam" id="PF01548"/>
    </source>
</evidence>
<dbReference type="GO" id="GO:0003677">
    <property type="term" value="F:DNA binding"/>
    <property type="evidence" value="ECO:0007669"/>
    <property type="project" value="InterPro"/>
</dbReference>
<feature type="non-terminal residue" evidence="3">
    <location>
        <position position="1"/>
    </location>
</feature>
<gene>
    <name evidence="3" type="ORF">LCGC14_2977910</name>
</gene>
<feature type="domain" description="Transposase IS110-like N-terminal" evidence="1">
    <location>
        <begin position="3"/>
        <end position="99"/>
    </location>
</feature>
<dbReference type="InterPro" id="IPR002525">
    <property type="entry name" value="Transp_IS110-like_N"/>
</dbReference>
<dbReference type="PANTHER" id="PTHR33055">
    <property type="entry name" value="TRANSPOSASE FOR INSERTION SEQUENCE ELEMENT IS1111A"/>
    <property type="match status" value="1"/>
</dbReference>
<proteinExistence type="predicted"/>
<evidence type="ECO:0000313" key="3">
    <source>
        <dbReference type="EMBL" id="KKK65064.1"/>
    </source>
</evidence>
<dbReference type="EMBL" id="LAZR01060736">
    <property type="protein sequence ID" value="KKK65064.1"/>
    <property type="molecule type" value="Genomic_DNA"/>
</dbReference>
<dbReference type="GO" id="GO:0006313">
    <property type="term" value="P:DNA transposition"/>
    <property type="evidence" value="ECO:0007669"/>
    <property type="project" value="InterPro"/>
</dbReference>
<dbReference type="InterPro" id="IPR003346">
    <property type="entry name" value="Transposase_20"/>
</dbReference>
<organism evidence="3">
    <name type="scientific">marine sediment metagenome</name>
    <dbReference type="NCBI Taxonomy" id="412755"/>
    <lineage>
        <taxon>unclassified sequences</taxon>
        <taxon>metagenomes</taxon>
        <taxon>ecological metagenomes</taxon>
    </lineage>
</organism>
<dbReference type="AlphaFoldDB" id="A0A0F8ZF05"/>
<comment type="caution">
    <text evidence="3">The sequence shown here is derived from an EMBL/GenBank/DDBJ whole genome shotgun (WGS) entry which is preliminary data.</text>
</comment>
<dbReference type="GO" id="GO:0004803">
    <property type="term" value="F:transposase activity"/>
    <property type="evidence" value="ECO:0007669"/>
    <property type="project" value="InterPro"/>
</dbReference>
<dbReference type="Pfam" id="PF01548">
    <property type="entry name" value="DEDD_Tnp_IS110"/>
    <property type="match status" value="1"/>
</dbReference>
<dbReference type="NCBIfam" id="NF033542">
    <property type="entry name" value="transpos_IS110"/>
    <property type="match status" value="1"/>
</dbReference>
<sequence length="296" mass="32717">IVAMEGCGACHYWARLARSAGHEARIISPKKVKAFLQGQKTDANDALAIAMAATQFGMKFSLIKEEEQQSLQTLETSRGFLRKELTALNNHIRAYLYEYGITMPRGQKGLKEAVVFVLDDTDTRLPTCLKSTLRLLWDRYQITRDQLKSAEKAKASLVNQIEPCKRIMELEGVGEVCSAMLYASIGNGKGFKNGREASVYMGLTPRQHSSGGKTHMMGINKGGGNRELRAALYQGALSIISRLPDEARTVKQAWLLELVKRAGVKRACIALANKTVRTAWALLATGKSYEPVLLVR</sequence>
<dbReference type="InterPro" id="IPR047650">
    <property type="entry name" value="Transpos_IS110"/>
</dbReference>